<dbReference type="InterPro" id="IPR001683">
    <property type="entry name" value="PX_dom"/>
</dbReference>
<dbReference type="GO" id="GO:1901981">
    <property type="term" value="F:phosphatidylinositol phosphate binding"/>
    <property type="evidence" value="ECO:0007669"/>
    <property type="project" value="TreeGrafter"/>
</dbReference>
<dbReference type="PROSITE" id="PS50195">
    <property type="entry name" value="PX"/>
    <property type="match status" value="1"/>
</dbReference>
<keyword evidence="8" id="KW-0446">Lipid-binding</keyword>
<keyword evidence="7" id="KW-0653">Protein transport</keyword>
<evidence type="ECO:0000256" key="9">
    <source>
        <dbReference type="ARBA" id="ARBA00023136"/>
    </source>
</evidence>
<evidence type="ECO:0000256" key="5">
    <source>
        <dbReference type="ARBA" id="ARBA00022490"/>
    </source>
</evidence>
<comment type="caution">
    <text evidence="12">The sequence shown here is derived from an EMBL/GenBank/DDBJ whole genome shotgun (WGS) entry which is preliminary data.</text>
</comment>
<dbReference type="Gene3D" id="3.30.1520.10">
    <property type="entry name" value="Phox-like domain"/>
    <property type="match status" value="1"/>
</dbReference>
<reference evidence="12" key="1">
    <citation type="submission" date="2020-05" db="EMBL/GenBank/DDBJ databases">
        <title>Phylogenomic resolution of chytrid fungi.</title>
        <authorList>
            <person name="Stajich J.E."/>
            <person name="Amses K."/>
            <person name="Simmons R."/>
            <person name="Seto K."/>
            <person name="Myers J."/>
            <person name="Bonds A."/>
            <person name="Quandt C.A."/>
            <person name="Barry K."/>
            <person name="Liu P."/>
            <person name="Grigoriev I."/>
            <person name="Longcore J.E."/>
            <person name="James T.Y."/>
        </authorList>
    </citation>
    <scope>NUCLEOTIDE SEQUENCE</scope>
    <source>
        <strain evidence="12">JEL0318</strain>
    </source>
</reference>
<sequence>MVFGSFENRDEVWRVLVGVSEREGFKWLGGGDDEEEASGTRRRYSVPSLPADITMQPLSSPPVSATASPVDVLIQEVESKVHVSFMQPQPHITVTDPITHKTALGIPSFTDYAIVTNEPLNTTVRRRYSDFVHLREALDGGKVLDVPEFPGKVVVGRFDDKKIEERRRGLEEFLNGLGGRAEVWSIRPFLEFLTKG</sequence>
<evidence type="ECO:0000256" key="3">
    <source>
        <dbReference type="ARBA" id="ARBA00010883"/>
    </source>
</evidence>
<accession>A0AAD5S263</accession>
<keyword evidence="9" id="KW-0472">Membrane</keyword>
<dbReference type="GO" id="GO:0005768">
    <property type="term" value="C:endosome"/>
    <property type="evidence" value="ECO:0007669"/>
    <property type="project" value="UniProtKB-SubCell"/>
</dbReference>
<evidence type="ECO:0000313" key="13">
    <source>
        <dbReference type="Proteomes" id="UP001212841"/>
    </source>
</evidence>
<keyword evidence="13" id="KW-1185">Reference proteome</keyword>
<gene>
    <name evidence="12" type="primary">SNX3_1</name>
    <name evidence="12" type="ORF">HK097_003783</name>
</gene>
<dbReference type="SUPFAM" id="SSF64268">
    <property type="entry name" value="PX domain"/>
    <property type="match status" value="1"/>
</dbReference>
<feature type="domain" description="PX" evidence="11">
    <location>
        <begin position="90"/>
        <end position="196"/>
    </location>
</feature>
<dbReference type="InterPro" id="IPR036871">
    <property type="entry name" value="PX_dom_sf"/>
</dbReference>
<dbReference type="GO" id="GO:0006886">
    <property type="term" value="P:intracellular protein transport"/>
    <property type="evidence" value="ECO:0007669"/>
    <property type="project" value="InterPro"/>
</dbReference>
<evidence type="ECO:0000256" key="6">
    <source>
        <dbReference type="ARBA" id="ARBA00022753"/>
    </source>
</evidence>
<dbReference type="EMBL" id="JADGJD010001917">
    <property type="protein sequence ID" value="KAJ3036635.1"/>
    <property type="molecule type" value="Genomic_DNA"/>
</dbReference>
<evidence type="ECO:0000259" key="11">
    <source>
        <dbReference type="PROSITE" id="PS50195"/>
    </source>
</evidence>
<comment type="subcellular location">
    <subcellularLocation>
        <location evidence="2">Cytoplasm</location>
    </subcellularLocation>
    <subcellularLocation>
        <location evidence="10">Endomembrane system</location>
        <topology evidence="10">Peripheral membrane protein</topology>
        <orientation evidence="10">Cytoplasmic side</orientation>
    </subcellularLocation>
    <subcellularLocation>
        <location evidence="1">Endosome</location>
    </subcellularLocation>
</comment>
<evidence type="ECO:0000256" key="10">
    <source>
        <dbReference type="ARBA" id="ARBA00029433"/>
    </source>
</evidence>
<dbReference type="InterPro" id="IPR043544">
    <property type="entry name" value="SNX10/11"/>
</dbReference>
<evidence type="ECO:0000256" key="2">
    <source>
        <dbReference type="ARBA" id="ARBA00004496"/>
    </source>
</evidence>
<dbReference type="PANTHER" id="PTHR46209:SF3">
    <property type="entry name" value="PX DOMAIN-CONTAINING PROTEIN"/>
    <property type="match status" value="1"/>
</dbReference>
<dbReference type="CDD" id="cd06093">
    <property type="entry name" value="PX_domain"/>
    <property type="match status" value="1"/>
</dbReference>
<dbReference type="SMART" id="SM00312">
    <property type="entry name" value="PX"/>
    <property type="match status" value="1"/>
</dbReference>
<dbReference type="AlphaFoldDB" id="A0AAD5S263"/>
<evidence type="ECO:0000256" key="7">
    <source>
        <dbReference type="ARBA" id="ARBA00022927"/>
    </source>
</evidence>
<keyword evidence="6" id="KW-0967">Endosome</keyword>
<proteinExistence type="inferred from homology"/>
<dbReference type="GO" id="GO:0016050">
    <property type="term" value="P:vesicle organization"/>
    <property type="evidence" value="ECO:0007669"/>
    <property type="project" value="TreeGrafter"/>
</dbReference>
<organism evidence="12 13">
    <name type="scientific">Rhizophlyctis rosea</name>
    <dbReference type="NCBI Taxonomy" id="64517"/>
    <lineage>
        <taxon>Eukaryota</taxon>
        <taxon>Fungi</taxon>
        <taxon>Fungi incertae sedis</taxon>
        <taxon>Chytridiomycota</taxon>
        <taxon>Chytridiomycota incertae sedis</taxon>
        <taxon>Chytridiomycetes</taxon>
        <taxon>Rhizophlyctidales</taxon>
        <taxon>Rhizophlyctidaceae</taxon>
        <taxon>Rhizophlyctis</taxon>
    </lineage>
</organism>
<evidence type="ECO:0000256" key="4">
    <source>
        <dbReference type="ARBA" id="ARBA00022448"/>
    </source>
</evidence>
<dbReference type="Pfam" id="PF00787">
    <property type="entry name" value="PX"/>
    <property type="match status" value="1"/>
</dbReference>
<evidence type="ECO:0000256" key="1">
    <source>
        <dbReference type="ARBA" id="ARBA00004177"/>
    </source>
</evidence>
<protein>
    <submittedName>
        <fullName evidence="12">Sorting nexin-3</fullName>
    </submittedName>
</protein>
<keyword evidence="4" id="KW-0813">Transport</keyword>
<keyword evidence="5" id="KW-0963">Cytoplasm</keyword>
<comment type="similarity">
    <text evidence="3">Belongs to the sorting nexin family.</text>
</comment>
<evidence type="ECO:0000313" key="12">
    <source>
        <dbReference type="EMBL" id="KAJ3036635.1"/>
    </source>
</evidence>
<name>A0AAD5S263_9FUNG</name>
<dbReference type="Proteomes" id="UP001212841">
    <property type="component" value="Unassembled WGS sequence"/>
</dbReference>
<evidence type="ECO:0000256" key="8">
    <source>
        <dbReference type="ARBA" id="ARBA00023121"/>
    </source>
</evidence>
<dbReference type="PANTHER" id="PTHR46209">
    <property type="entry name" value="PX DOMAIN-CONTAINING PROTEIN"/>
    <property type="match status" value="1"/>
</dbReference>